<protein>
    <recommendedName>
        <fullName evidence="6">Protein YIP</fullName>
    </recommendedName>
</protein>
<dbReference type="PANTHER" id="PTHR21236:SF2">
    <property type="entry name" value="PROTEIN YIPF"/>
    <property type="match status" value="1"/>
</dbReference>
<evidence type="ECO:0000313" key="9">
    <source>
        <dbReference type="Proteomes" id="UP000262825"/>
    </source>
</evidence>
<feature type="transmembrane region" description="Helical" evidence="6">
    <location>
        <begin position="153"/>
        <end position="176"/>
    </location>
</feature>
<keyword evidence="9" id="KW-1185">Reference proteome</keyword>
<dbReference type="InterPro" id="IPR045231">
    <property type="entry name" value="Yip1/4-like"/>
</dbReference>
<feature type="transmembrane region" description="Helical" evidence="6">
    <location>
        <begin position="123"/>
        <end position="141"/>
    </location>
</feature>
<accession>A0A376BB02</accession>
<dbReference type="VEuPathDB" id="FungiDB:SCODWIG_03614"/>
<feature type="domain" description="Yip1" evidence="7">
    <location>
        <begin position="100"/>
        <end position="230"/>
    </location>
</feature>
<dbReference type="PANTHER" id="PTHR21236">
    <property type="entry name" value="GOLGI MEMBRANE PROTEIN YIP1"/>
    <property type="match status" value="1"/>
</dbReference>
<evidence type="ECO:0000256" key="5">
    <source>
        <dbReference type="ARBA" id="ARBA00023136"/>
    </source>
</evidence>
<dbReference type="Pfam" id="PF04893">
    <property type="entry name" value="Yip1"/>
    <property type="match status" value="1"/>
</dbReference>
<reference evidence="9" key="1">
    <citation type="submission" date="2018-06" db="EMBL/GenBank/DDBJ databases">
        <authorList>
            <person name="Guldener U."/>
        </authorList>
    </citation>
    <scope>NUCLEOTIDE SEQUENCE [LARGE SCALE GENOMIC DNA]</scope>
    <source>
        <strain evidence="9">UTAD17</strain>
    </source>
</reference>
<keyword evidence="5 6" id="KW-0472">Membrane</keyword>
<name>A0A376BB02_9ASCO</name>
<evidence type="ECO:0000256" key="2">
    <source>
        <dbReference type="ARBA" id="ARBA00010596"/>
    </source>
</evidence>
<feature type="transmembrane region" description="Helical" evidence="6">
    <location>
        <begin position="182"/>
        <end position="203"/>
    </location>
</feature>
<evidence type="ECO:0000313" key="8">
    <source>
        <dbReference type="EMBL" id="SSD61853.1"/>
    </source>
</evidence>
<keyword evidence="3 6" id="KW-0812">Transmembrane</keyword>
<evidence type="ECO:0000259" key="7">
    <source>
        <dbReference type="Pfam" id="PF04893"/>
    </source>
</evidence>
<evidence type="ECO:0000256" key="4">
    <source>
        <dbReference type="ARBA" id="ARBA00022989"/>
    </source>
</evidence>
<dbReference type="InterPro" id="IPR006977">
    <property type="entry name" value="Yip1_dom"/>
</dbReference>
<dbReference type="GO" id="GO:0005802">
    <property type="term" value="C:trans-Golgi network"/>
    <property type="evidence" value="ECO:0007669"/>
    <property type="project" value="TreeGrafter"/>
</dbReference>
<sequence length="234" mass="25805">MSFYNNNGFYQPNSSSGYSFPQGSMNTFNHAQPNSTGTGGNIVPEEQLPTGLLNAFSTRGYSYEPPLLEELGINFHDIWSNTKSALLLKKTEINDSNSIDLTGPLFFVLIYGIFLLMSGKLHFGYIYGVGLFGSLSLHFLLKLMGNNSNGLQFLQTTSILGYSFLPLCILSGIGIFLSLHNIMGLIISLISVCWCTFSSSGKFMKVLQLNNVRALVAYPLFIFYTVFASMAVFV</sequence>
<dbReference type="Proteomes" id="UP000262825">
    <property type="component" value="Unassembled WGS sequence"/>
</dbReference>
<evidence type="ECO:0000256" key="6">
    <source>
        <dbReference type="RuleBase" id="RU361264"/>
    </source>
</evidence>
<dbReference type="GO" id="GO:0048280">
    <property type="term" value="P:vesicle fusion with Golgi apparatus"/>
    <property type="evidence" value="ECO:0007669"/>
    <property type="project" value="TreeGrafter"/>
</dbReference>
<dbReference type="AlphaFoldDB" id="A0A376BB02"/>
<dbReference type="GO" id="GO:0000139">
    <property type="term" value="C:Golgi membrane"/>
    <property type="evidence" value="ECO:0007669"/>
    <property type="project" value="UniProtKB-SubCell"/>
</dbReference>
<keyword evidence="4 6" id="KW-1133">Transmembrane helix</keyword>
<feature type="transmembrane region" description="Helical" evidence="6">
    <location>
        <begin position="215"/>
        <end position="233"/>
    </location>
</feature>
<dbReference type="EMBL" id="UFAJ01000936">
    <property type="protein sequence ID" value="SSD61853.1"/>
    <property type="molecule type" value="Genomic_DNA"/>
</dbReference>
<evidence type="ECO:0000256" key="1">
    <source>
        <dbReference type="ARBA" id="ARBA00004141"/>
    </source>
</evidence>
<comment type="subcellular location">
    <subcellularLocation>
        <location evidence="6">Golgi apparatus membrane</location>
        <topology evidence="6">Multi-pass membrane protein</topology>
    </subcellularLocation>
    <subcellularLocation>
        <location evidence="1">Membrane</location>
        <topology evidence="1">Multi-pass membrane protein</topology>
    </subcellularLocation>
</comment>
<feature type="transmembrane region" description="Helical" evidence="6">
    <location>
        <begin position="99"/>
        <end position="117"/>
    </location>
</feature>
<gene>
    <name evidence="8" type="ORF">SCODWIG_03614</name>
</gene>
<proteinExistence type="inferred from homology"/>
<comment type="similarity">
    <text evidence="2 6">Belongs to the YIP1 family.</text>
</comment>
<organism evidence="8 9">
    <name type="scientific">Saccharomycodes ludwigii</name>
    <dbReference type="NCBI Taxonomy" id="36035"/>
    <lineage>
        <taxon>Eukaryota</taxon>
        <taxon>Fungi</taxon>
        <taxon>Dikarya</taxon>
        <taxon>Ascomycota</taxon>
        <taxon>Saccharomycotina</taxon>
        <taxon>Saccharomycetes</taxon>
        <taxon>Saccharomycodales</taxon>
        <taxon>Saccharomycodaceae</taxon>
        <taxon>Saccharomycodes</taxon>
    </lineage>
</organism>
<evidence type="ECO:0000256" key="3">
    <source>
        <dbReference type="ARBA" id="ARBA00022692"/>
    </source>
</evidence>
<dbReference type="GO" id="GO:0006888">
    <property type="term" value="P:endoplasmic reticulum to Golgi vesicle-mediated transport"/>
    <property type="evidence" value="ECO:0007669"/>
    <property type="project" value="InterPro"/>
</dbReference>